<evidence type="ECO:0000313" key="1">
    <source>
        <dbReference type="EMBL" id="KAJ8683317.1"/>
    </source>
</evidence>
<evidence type="ECO:0000313" key="2">
    <source>
        <dbReference type="Proteomes" id="UP001239111"/>
    </source>
</evidence>
<organism evidence="1 2">
    <name type="scientific">Eretmocerus hayati</name>
    <dbReference type="NCBI Taxonomy" id="131215"/>
    <lineage>
        <taxon>Eukaryota</taxon>
        <taxon>Metazoa</taxon>
        <taxon>Ecdysozoa</taxon>
        <taxon>Arthropoda</taxon>
        <taxon>Hexapoda</taxon>
        <taxon>Insecta</taxon>
        <taxon>Pterygota</taxon>
        <taxon>Neoptera</taxon>
        <taxon>Endopterygota</taxon>
        <taxon>Hymenoptera</taxon>
        <taxon>Apocrita</taxon>
        <taxon>Proctotrupomorpha</taxon>
        <taxon>Chalcidoidea</taxon>
        <taxon>Aphelinidae</taxon>
        <taxon>Aphelininae</taxon>
        <taxon>Eretmocerus</taxon>
    </lineage>
</organism>
<protein>
    <submittedName>
        <fullName evidence="1">Uncharacterized protein</fullName>
    </submittedName>
</protein>
<dbReference type="Proteomes" id="UP001239111">
    <property type="component" value="Chromosome 1"/>
</dbReference>
<keyword evidence="2" id="KW-1185">Reference proteome</keyword>
<sequence>MDKVAYLFVLINVVCAQYFEGYPPSTDGLRRIEVNGETESDSSLPYLSRNKRDYGFGAIQNKPGHQSAAAQNHGKSDNGFYDFLHYPSYNEIMAYLYRLARLHEGVRVITIGKSYERRDILGIEITNGDRRNPILFIEAGIHGREWLVPTTALFAIRSFISDRAKFPNTDIIIIPVLNPDGYEYSRTTDRMWRKNRSKNSQSSCEGVDLNRNFDIKWKHRSQSRKPCDETYSGPAAFSEPETQALKNFFERNWNRIKIHITMHSPVGSIMYPGGVGDSQAQSKKNILSCLAQSAVSVLTQPQNTVYKVGPIDRLVGVAAGDSAYWSMIRGGSETSFVLELPGKAYRMATYYGFHLPEKYIIPIGTETYQMLSVFGRYAQTGKCSSKSNTQSKVRPNQKEGLIDEVTHFVSNLFVG</sequence>
<accession>A0ACC2PIW9</accession>
<comment type="caution">
    <text evidence="1">The sequence shown here is derived from an EMBL/GenBank/DDBJ whole genome shotgun (WGS) entry which is preliminary data.</text>
</comment>
<proteinExistence type="predicted"/>
<name>A0ACC2PIW9_9HYME</name>
<gene>
    <name evidence="1" type="ORF">QAD02_019109</name>
</gene>
<dbReference type="EMBL" id="CM056741">
    <property type="protein sequence ID" value="KAJ8683317.1"/>
    <property type="molecule type" value="Genomic_DNA"/>
</dbReference>
<reference evidence="1" key="1">
    <citation type="submission" date="2023-04" db="EMBL/GenBank/DDBJ databases">
        <title>A chromosome-level genome assembly of the parasitoid wasp Eretmocerus hayati.</title>
        <authorList>
            <person name="Zhong Y."/>
            <person name="Liu S."/>
            <person name="Liu Y."/>
        </authorList>
    </citation>
    <scope>NUCLEOTIDE SEQUENCE</scope>
    <source>
        <strain evidence="1">ZJU_SS_LIU_2023</strain>
    </source>
</reference>